<feature type="domain" description="VanZ-like" evidence="2">
    <location>
        <begin position="95"/>
        <end position="169"/>
    </location>
</feature>
<organism evidence="3">
    <name type="scientific">Thermodesulfatator atlanticus</name>
    <dbReference type="NCBI Taxonomy" id="501497"/>
    <lineage>
        <taxon>Bacteria</taxon>
        <taxon>Pseudomonadati</taxon>
        <taxon>Thermodesulfobacteriota</taxon>
        <taxon>Thermodesulfobacteria</taxon>
        <taxon>Thermodesulfobacteriales</taxon>
        <taxon>Thermodesulfatatoraceae</taxon>
        <taxon>Thermodesulfatator</taxon>
    </lineage>
</organism>
<dbReference type="Proteomes" id="UP000886101">
    <property type="component" value="Unassembled WGS sequence"/>
</dbReference>
<feature type="transmembrane region" description="Helical" evidence="1">
    <location>
        <begin position="72"/>
        <end position="94"/>
    </location>
</feature>
<evidence type="ECO:0000256" key="1">
    <source>
        <dbReference type="SAM" id="Phobius"/>
    </source>
</evidence>
<comment type="caution">
    <text evidence="3">The sequence shown here is derived from an EMBL/GenBank/DDBJ whole genome shotgun (WGS) entry which is preliminary data.</text>
</comment>
<reference evidence="3" key="1">
    <citation type="journal article" date="2020" name="mSystems">
        <title>Genome- and Community-Level Interaction Insights into Carbon Utilization and Element Cycling Functions of Hydrothermarchaeota in Hydrothermal Sediment.</title>
        <authorList>
            <person name="Zhou Z."/>
            <person name="Liu Y."/>
            <person name="Xu W."/>
            <person name="Pan J."/>
            <person name="Luo Z.H."/>
            <person name="Li M."/>
        </authorList>
    </citation>
    <scope>NUCLEOTIDE SEQUENCE [LARGE SCALE GENOMIC DNA]</scope>
    <source>
        <strain evidence="3">HyVt-533</strain>
    </source>
</reference>
<evidence type="ECO:0000259" key="2">
    <source>
        <dbReference type="Pfam" id="PF04892"/>
    </source>
</evidence>
<feature type="transmembrane region" description="Helical" evidence="1">
    <location>
        <begin position="12"/>
        <end position="35"/>
    </location>
</feature>
<sequence length="172" mass="19562">MVHPLKRASLSNYWLVVWGYVLIIYLSLPFTPTLLSRLYRHFGKNGLEILFLGLSIFFLSGIYFFFKNSSLLATSLAIALSVIILSLASFFLKLPGERIHFIEYAILGILIRRACRLSVWPSWLALVFVFAVGVLDEFVQALLPNRVGELKDIWLNLAGGFWGIGLSWLKDH</sequence>
<protein>
    <submittedName>
        <fullName evidence="3">VanZ family protein</fullName>
    </submittedName>
</protein>
<evidence type="ECO:0000313" key="3">
    <source>
        <dbReference type="EMBL" id="HHI96293.1"/>
    </source>
</evidence>
<proteinExistence type="predicted"/>
<keyword evidence="1" id="KW-0812">Transmembrane</keyword>
<feature type="transmembrane region" description="Helical" evidence="1">
    <location>
        <begin position="47"/>
        <end position="66"/>
    </location>
</feature>
<keyword evidence="1" id="KW-0472">Membrane</keyword>
<dbReference type="Pfam" id="PF04892">
    <property type="entry name" value="VanZ"/>
    <property type="match status" value="1"/>
</dbReference>
<name>A0A7V5NY60_9BACT</name>
<accession>A0A7V5NY60</accession>
<gene>
    <name evidence="3" type="ORF">ENJ96_00385</name>
</gene>
<dbReference type="InterPro" id="IPR006976">
    <property type="entry name" value="VanZ-like"/>
</dbReference>
<dbReference type="AlphaFoldDB" id="A0A7V5NY60"/>
<dbReference type="EMBL" id="DROK01000013">
    <property type="protein sequence ID" value="HHI96293.1"/>
    <property type="molecule type" value="Genomic_DNA"/>
</dbReference>
<dbReference type="NCBIfam" id="NF037970">
    <property type="entry name" value="vanZ_1"/>
    <property type="match status" value="1"/>
</dbReference>
<keyword evidence="1" id="KW-1133">Transmembrane helix</keyword>
<feature type="transmembrane region" description="Helical" evidence="1">
    <location>
        <begin position="114"/>
        <end position="133"/>
    </location>
</feature>